<evidence type="ECO:0000259" key="2">
    <source>
        <dbReference type="SMART" id="SM00470"/>
    </source>
</evidence>
<dbReference type="GO" id="GO:0007059">
    <property type="term" value="P:chromosome segregation"/>
    <property type="evidence" value="ECO:0007669"/>
    <property type="project" value="TreeGrafter"/>
</dbReference>
<dbReference type="InterPro" id="IPR003115">
    <property type="entry name" value="ParB_N"/>
</dbReference>
<dbReference type="PANTHER" id="PTHR33375:SF1">
    <property type="entry name" value="CHROMOSOME-PARTITIONING PROTEIN PARB-RELATED"/>
    <property type="match status" value="1"/>
</dbReference>
<feature type="domain" description="ParB-like N-terminal" evidence="2">
    <location>
        <begin position="12"/>
        <end position="99"/>
    </location>
</feature>
<organism evidence="3 4">
    <name type="scientific">Candidatus Nitrohelix vancouverensis</name>
    <dbReference type="NCBI Taxonomy" id="2705534"/>
    <lineage>
        <taxon>Bacteria</taxon>
        <taxon>Pseudomonadati</taxon>
        <taxon>Nitrospinota/Tectimicrobiota group</taxon>
        <taxon>Nitrospinota</taxon>
        <taxon>Nitrospinia</taxon>
        <taxon>Nitrospinales</taxon>
        <taxon>Nitrospinaceae</taxon>
        <taxon>Candidatus Nitrohelix</taxon>
    </lineage>
</organism>
<gene>
    <name evidence="3" type="ORF">G3M78_01975</name>
</gene>
<accession>A0A7T0C0G3</accession>
<dbReference type="PANTHER" id="PTHR33375">
    <property type="entry name" value="CHROMOSOME-PARTITIONING PROTEIN PARB-RELATED"/>
    <property type="match status" value="1"/>
</dbReference>
<feature type="coiled-coil region" evidence="1">
    <location>
        <begin position="290"/>
        <end position="317"/>
    </location>
</feature>
<reference evidence="4" key="1">
    <citation type="submission" date="2020-02" db="EMBL/GenBank/DDBJ databases">
        <title>Genomic and physiological characterization of two novel Nitrospinaceae genera.</title>
        <authorList>
            <person name="Mueller A.J."/>
            <person name="Jung M.-Y."/>
            <person name="Strachan C.R."/>
            <person name="Herbold C.W."/>
            <person name="Kirkegaard R.H."/>
            <person name="Daims H."/>
        </authorList>
    </citation>
    <scope>NUCLEOTIDE SEQUENCE [LARGE SCALE GENOMIC DNA]</scope>
</reference>
<evidence type="ECO:0000313" key="3">
    <source>
        <dbReference type="EMBL" id="QPJ64232.1"/>
    </source>
</evidence>
<protein>
    <submittedName>
        <fullName evidence="3">ParB N-terminal domain-containing protein</fullName>
    </submittedName>
</protein>
<name>A0A7T0C0G3_9BACT</name>
<dbReference type="SMART" id="SM00470">
    <property type="entry name" value="ParB"/>
    <property type="match status" value="1"/>
</dbReference>
<dbReference type="EMBL" id="CP048620">
    <property type="protein sequence ID" value="QPJ64232.1"/>
    <property type="molecule type" value="Genomic_DNA"/>
</dbReference>
<dbReference type="Gene3D" id="3.90.1530.10">
    <property type="entry name" value="Conserved hypothetical protein from pyrococcus furiosus pfu- 392566-001, ParB domain"/>
    <property type="match status" value="1"/>
</dbReference>
<dbReference type="KEGG" id="nva:G3M78_01975"/>
<evidence type="ECO:0000256" key="1">
    <source>
        <dbReference type="SAM" id="Coils"/>
    </source>
</evidence>
<dbReference type="AlphaFoldDB" id="A0A7T0C0G3"/>
<dbReference type="GO" id="GO:0005694">
    <property type="term" value="C:chromosome"/>
    <property type="evidence" value="ECO:0007669"/>
    <property type="project" value="TreeGrafter"/>
</dbReference>
<dbReference type="InterPro" id="IPR036086">
    <property type="entry name" value="ParB/Sulfiredoxin_sf"/>
</dbReference>
<sequence>MTISLNQIQTVKLNEIDLLDKWTDFSMNPAPEALKQSIQALGIVHPVGLVAGAERYRIISGHRRLQIAEELGIDEISAFVMEVDDSAESMLAANLNENLAHRCYGDMEKGVILDRLIRAGVPESRILQEYMPLIGLERSKKLLREFLQASQLSPGFKKLLHDLNVSLRVANVICGWDPASRQAAEDLFSTLRPGVNKWRDMVELIDETAIRENVSPVEIIDWDPIQSVLEHPHFAPAQKYDQVFQSLHPRRFPLLSRLNRKVAAAVDKLELHPETRLRTSKTFESDEIKIELKFRTKRELSDQLERLNESMKSEAMNELIDAFKNLE</sequence>
<keyword evidence="1" id="KW-0175">Coiled coil</keyword>
<dbReference type="SUPFAM" id="SSF110849">
    <property type="entry name" value="ParB/Sulfiredoxin"/>
    <property type="match status" value="1"/>
</dbReference>
<proteinExistence type="predicted"/>
<dbReference type="Pfam" id="PF02195">
    <property type="entry name" value="ParB_N"/>
    <property type="match status" value="1"/>
</dbReference>
<evidence type="ECO:0000313" key="4">
    <source>
        <dbReference type="Proteomes" id="UP000594464"/>
    </source>
</evidence>
<dbReference type="Proteomes" id="UP000594464">
    <property type="component" value="Chromosome"/>
</dbReference>
<dbReference type="InterPro" id="IPR050336">
    <property type="entry name" value="Chromosome_partition/occlusion"/>
</dbReference>